<dbReference type="PROSITE" id="PS51379">
    <property type="entry name" value="4FE4S_FER_2"/>
    <property type="match status" value="2"/>
</dbReference>
<dbReference type="EMBL" id="CP015405">
    <property type="protein sequence ID" value="ANU76152.1"/>
    <property type="molecule type" value="Genomic_DNA"/>
</dbReference>
<accession>A0A1C7ID69</accession>
<feature type="domain" description="4Fe-4S ferredoxin-type" evidence="4">
    <location>
        <begin position="260"/>
        <end position="289"/>
    </location>
</feature>
<dbReference type="GO" id="GO:0046872">
    <property type="term" value="F:metal ion binding"/>
    <property type="evidence" value="ECO:0007669"/>
    <property type="project" value="UniProtKB-KW"/>
</dbReference>
<dbReference type="PANTHER" id="PTHR43534:SF1">
    <property type="entry name" value="4FE-4S CLUSTER CONTAINING PARA FAMILY ATPASE PROTEIN"/>
    <property type="match status" value="1"/>
</dbReference>
<dbReference type="KEGG" id="byl:A4V09_10440"/>
<feature type="domain" description="4Fe-4S ferredoxin-type" evidence="4">
    <location>
        <begin position="290"/>
        <end position="319"/>
    </location>
</feature>
<dbReference type="PANTHER" id="PTHR43534">
    <property type="entry name" value="MIND SUPERFAMILY P-LOOP ATPASE CONTAINING AN INSERTED FERREDOXIN DOMAIN"/>
    <property type="match status" value="1"/>
</dbReference>
<keyword evidence="2" id="KW-0408">Iron</keyword>
<evidence type="ECO:0000256" key="3">
    <source>
        <dbReference type="ARBA" id="ARBA00023014"/>
    </source>
</evidence>
<sequence length="331" mass="37901">MKEIYRKAMEIWEVPEAFYEAALPMYREYEAALAVSFGRDPIPGREICRLLEEWGNADAECLLFESYQRNVLEKCEGGCSGEMCYRMTDFYSRYPYFAQYEPEAYAEFSQETVDSLNEWDLKVYMDRTAQAALAIAAGKDVPMHQTQYLTLQESFDMMDTLGEALIILPCNCKAMGRCTEKPVNVCINKLEKGPNTPYDRKLGTILTLEETKKLIRRINKKGLMQSGENNVLCNCDGVYCYPTKMARILGTRLHYPTSHYETLWDENLCVRCGKCTKICNFEAFYKDQAGKVKFDPEKCWGCTICSANCPKGAISLKKRVTEPGSNLTENR</sequence>
<evidence type="ECO:0000313" key="6">
    <source>
        <dbReference type="Proteomes" id="UP000092574"/>
    </source>
</evidence>
<dbReference type="OrthoDB" id="5422255at2"/>
<dbReference type="GO" id="GO:0051536">
    <property type="term" value="F:iron-sulfur cluster binding"/>
    <property type="evidence" value="ECO:0007669"/>
    <property type="project" value="UniProtKB-KW"/>
</dbReference>
<dbReference type="STRING" id="1796616.A4V09_10440"/>
<keyword evidence="1" id="KW-0479">Metal-binding</keyword>
<dbReference type="PROSITE" id="PS00198">
    <property type="entry name" value="4FE4S_FER_1"/>
    <property type="match status" value="1"/>
</dbReference>
<dbReference type="AlphaFoldDB" id="A0A1C7ID69"/>
<dbReference type="Pfam" id="PF14697">
    <property type="entry name" value="Fer4_21"/>
    <property type="match status" value="1"/>
</dbReference>
<protein>
    <recommendedName>
        <fullName evidence="4">4Fe-4S ferredoxin-type domain-containing protein</fullName>
    </recommendedName>
</protein>
<gene>
    <name evidence="5" type="ORF">A4V09_10440</name>
</gene>
<evidence type="ECO:0000256" key="1">
    <source>
        <dbReference type="ARBA" id="ARBA00022723"/>
    </source>
</evidence>
<evidence type="ECO:0000313" key="5">
    <source>
        <dbReference type="EMBL" id="ANU76152.1"/>
    </source>
</evidence>
<dbReference type="Gene3D" id="3.30.70.20">
    <property type="match status" value="1"/>
</dbReference>
<dbReference type="SUPFAM" id="SSF54862">
    <property type="entry name" value="4Fe-4S ferredoxins"/>
    <property type="match status" value="1"/>
</dbReference>
<name>A0A1C7ID69_9FIRM</name>
<dbReference type="InterPro" id="IPR017896">
    <property type="entry name" value="4Fe4S_Fe-S-bd"/>
</dbReference>
<keyword evidence="3" id="KW-0411">Iron-sulfur</keyword>
<evidence type="ECO:0000259" key="4">
    <source>
        <dbReference type="PROSITE" id="PS51379"/>
    </source>
</evidence>
<dbReference type="Proteomes" id="UP000092574">
    <property type="component" value="Chromosome"/>
</dbReference>
<keyword evidence="6" id="KW-1185">Reference proteome</keyword>
<evidence type="ECO:0000256" key="2">
    <source>
        <dbReference type="ARBA" id="ARBA00023004"/>
    </source>
</evidence>
<organism evidence="5 6">
    <name type="scientific">Blautia pseudococcoides</name>
    <dbReference type="NCBI Taxonomy" id="1796616"/>
    <lineage>
        <taxon>Bacteria</taxon>
        <taxon>Bacillati</taxon>
        <taxon>Bacillota</taxon>
        <taxon>Clostridia</taxon>
        <taxon>Lachnospirales</taxon>
        <taxon>Lachnospiraceae</taxon>
        <taxon>Blautia</taxon>
    </lineage>
</organism>
<dbReference type="InterPro" id="IPR017900">
    <property type="entry name" value="4Fe4S_Fe_S_CS"/>
</dbReference>
<dbReference type="RefSeq" id="WP_065542328.1">
    <property type="nucleotide sequence ID" value="NZ_CP015405.2"/>
</dbReference>
<reference evidence="5" key="1">
    <citation type="submission" date="2017-04" db="EMBL/GenBank/DDBJ databases">
        <title>Complete Genome Sequences of Twelve Strains of a Stable Defined Moderately Diverse Mouse Microbiota 2 (sDMDMm2).</title>
        <authorList>
            <person name="Uchimura Y."/>
            <person name="Wyss M."/>
            <person name="Brugiroux S."/>
            <person name="Limenitakis J.P."/>
            <person name="Stecher B."/>
            <person name="McCoy K.D."/>
            <person name="Macpherson A.J."/>
        </authorList>
    </citation>
    <scope>NUCLEOTIDE SEQUENCE</scope>
    <source>
        <strain evidence="5">YL58</strain>
    </source>
</reference>
<proteinExistence type="predicted"/>